<gene>
    <name evidence="2" type="ORF">SAMN05444349_104148</name>
</gene>
<evidence type="ECO:0000313" key="2">
    <source>
        <dbReference type="EMBL" id="SHE65763.1"/>
    </source>
</evidence>
<dbReference type="CDD" id="cd00229">
    <property type="entry name" value="SGNH_hydrolase"/>
    <property type="match status" value="1"/>
</dbReference>
<feature type="signal peptide" evidence="1">
    <location>
        <begin position="1"/>
        <end position="20"/>
    </location>
</feature>
<dbReference type="SUPFAM" id="SSF52266">
    <property type="entry name" value="SGNH hydrolase"/>
    <property type="match status" value="1"/>
</dbReference>
<dbReference type="PROSITE" id="PS51257">
    <property type="entry name" value="PROKAR_LIPOPROTEIN"/>
    <property type="match status" value="1"/>
</dbReference>
<dbReference type="Gene3D" id="3.40.50.1110">
    <property type="entry name" value="SGNH hydrolase"/>
    <property type="match status" value="1"/>
</dbReference>
<dbReference type="GO" id="GO:0016788">
    <property type="term" value="F:hydrolase activity, acting on ester bonds"/>
    <property type="evidence" value="ECO:0007669"/>
    <property type="project" value="UniProtKB-ARBA"/>
</dbReference>
<dbReference type="InterPro" id="IPR036514">
    <property type="entry name" value="SGNH_hydro_sf"/>
</dbReference>
<sequence length="240" mass="27356">MRKFYYLFILIVISCNVGLAQSRKSVSILGDSYSTFEGFMQPKTNSSWYSTTTKPETDVTSVKQTWWNKFIEENGYQLCINNSFSGSTICNTGYDKADFSDRSFITRMPGLGFPDIILIFGGTNDSWADSPLGDFKYGGWTKDDLFKFRPAMAYMLDHVIHNYQNVEIYFILNTDLKKEINDSVKNICQHYGVACVELQNIDKKNGHPTIKGMSQISEQLKMFIAENSNALDSNTIDSCW</sequence>
<dbReference type="InterPro" id="IPR032588">
    <property type="entry name" value="Lipase_GDSL_lke"/>
</dbReference>
<dbReference type="AlphaFoldDB" id="A0A1M4VA61"/>
<keyword evidence="3" id="KW-1185">Reference proteome</keyword>
<organism evidence="2 3">
    <name type="scientific">Bacteroides faecichinchillae</name>
    <dbReference type="NCBI Taxonomy" id="871325"/>
    <lineage>
        <taxon>Bacteria</taxon>
        <taxon>Pseudomonadati</taxon>
        <taxon>Bacteroidota</taxon>
        <taxon>Bacteroidia</taxon>
        <taxon>Bacteroidales</taxon>
        <taxon>Bacteroidaceae</taxon>
        <taxon>Bacteroides</taxon>
    </lineage>
</organism>
<dbReference type="Proteomes" id="UP000184436">
    <property type="component" value="Unassembled WGS sequence"/>
</dbReference>
<keyword evidence="1" id="KW-0732">Signal</keyword>
<accession>A0A1M4VA61</accession>
<protein>
    <submittedName>
        <fullName evidence="2">GDSL-like Lipase/Acylhydrolase</fullName>
    </submittedName>
</protein>
<dbReference type="OrthoDB" id="1246242at2"/>
<dbReference type="RefSeq" id="WP_025075000.1">
    <property type="nucleotide sequence ID" value="NZ_FQVD01000004.1"/>
</dbReference>
<proteinExistence type="predicted"/>
<name>A0A1M4VA61_9BACE</name>
<dbReference type="EMBL" id="FQVD01000004">
    <property type="protein sequence ID" value="SHE65763.1"/>
    <property type="molecule type" value="Genomic_DNA"/>
</dbReference>
<dbReference type="Pfam" id="PF16255">
    <property type="entry name" value="Lipase_GDSL_lke"/>
    <property type="match status" value="1"/>
</dbReference>
<keyword evidence="2" id="KW-0378">Hydrolase</keyword>
<evidence type="ECO:0000313" key="3">
    <source>
        <dbReference type="Proteomes" id="UP000184436"/>
    </source>
</evidence>
<feature type="chain" id="PRO_5030031129" evidence="1">
    <location>
        <begin position="21"/>
        <end position="240"/>
    </location>
</feature>
<evidence type="ECO:0000256" key="1">
    <source>
        <dbReference type="SAM" id="SignalP"/>
    </source>
</evidence>
<reference evidence="2 3" key="1">
    <citation type="submission" date="2016-11" db="EMBL/GenBank/DDBJ databases">
        <authorList>
            <person name="Jaros S."/>
            <person name="Januszkiewicz K."/>
            <person name="Wedrychowicz H."/>
        </authorList>
    </citation>
    <scope>NUCLEOTIDE SEQUENCE [LARGE SCALE GENOMIC DNA]</scope>
    <source>
        <strain evidence="2 3">DSM 26883</strain>
    </source>
</reference>